<dbReference type="EMBL" id="CP000885">
    <property type="protein sequence ID" value="ABX40828.1"/>
    <property type="molecule type" value="Genomic_DNA"/>
</dbReference>
<reference evidence="4" key="1">
    <citation type="submission" date="2007-11" db="EMBL/GenBank/DDBJ databases">
        <title>Complete genome sequence of Clostridium phytofermentans ISDg.</title>
        <authorList>
            <person name="Leschine S.B."/>
            <person name="Warnick T.A."/>
            <person name="Blanchard J.L."/>
            <person name="Schnell D.J."/>
            <person name="Petit E.L."/>
            <person name="LaTouf W.G."/>
            <person name="Copeland A."/>
            <person name="Lucas S."/>
            <person name="Lapidus A."/>
            <person name="Barry K."/>
            <person name="Glavina del Rio T."/>
            <person name="Dalin E."/>
            <person name="Tice H."/>
            <person name="Pitluck S."/>
            <person name="Kiss H."/>
            <person name="Brettin T."/>
            <person name="Bruce D."/>
            <person name="Detter J.C."/>
            <person name="Han C."/>
            <person name="Kuske C."/>
            <person name="Schmutz J."/>
            <person name="Larimer F."/>
            <person name="Land M."/>
            <person name="Hauser L."/>
            <person name="Kyrpides N."/>
            <person name="Kim E.A."/>
            <person name="Richardson P."/>
        </authorList>
    </citation>
    <scope>NUCLEOTIDE SEQUENCE [LARGE SCALE GENOMIC DNA]</scope>
    <source>
        <strain evidence="4">ATCC 700394 / DSM 18823 / ISDg</strain>
    </source>
</reference>
<feature type="compositionally biased region" description="Basic and acidic residues" evidence="1">
    <location>
        <begin position="33"/>
        <end position="52"/>
    </location>
</feature>
<evidence type="ECO:0000313" key="3">
    <source>
        <dbReference type="EMBL" id="ABX40828.1"/>
    </source>
</evidence>
<proteinExistence type="predicted"/>
<dbReference type="OrthoDB" id="359707at2"/>
<evidence type="ECO:0000313" key="4">
    <source>
        <dbReference type="Proteomes" id="UP000000370"/>
    </source>
</evidence>
<dbReference type="Proteomes" id="UP000000370">
    <property type="component" value="Chromosome"/>
</dbReference>
<dbReference type="eggNOG" id="ENOG5032T5B">
    <property type="taxonomic scope" value="Bacteria"/>
</dbReference>
<dbReference type="PROSITE" id="PS51257">
    <property type="entry name" value="PROKAR_LIPOPROTEIN"/>
    <property type="match status" value="1"/>
</dbReference>
<evidence type="ECO:0008006" key="5">
    <source>
        <dbReference type="Google" id="ProtNLM"/>
    </source>
</evidence>
<sequence length="217" mass="24781" precursor="true">MKRSLIITLVALMCLTFSGCGNGNSKVFDVLDENTRDKGPQNNSDSKEKEESQQAEEGAQVPEGNYGSMIDLAEEYLNNESFPEENSDVTSDLEFDTDKKDLSVDVDLTQMSSIMIYSEVYNMMTNPEAYIGKTIKIRGPYYTSYWEDTGKYYHFVIISDATACCSSGLEFIWEENSHKYPDEYPEDETEIELVGRFDSYEELGQTYYFLATDSLDY</sequence>
<organism evidence="3 4">
    <name type="scientific">Lachnoclostridium phytofermentans (strain ATCC 700394 / DSM 18823 / ISDg)</name>
    <name type="common">Clostridium phytofermentans</name>
    <dbReference type="NCBI Taxonomy" id="357809"/>
    <lineage>
        <taxon>Bacteria</taxon>
        <taxon>Bacillati</taxon>
        <taxon>Bacillota</taxon>
        <taxon>Clostridia</taxon>
        <taxon>Lachnospirales</taxon>
        <taxon>Lachnospiraceae</taxon>
    </lineage>
</organism>
<evidence type="ECO:0000256" key="2">
    <source>
        <dbReference type="SAM" id="SignalP"/>
    </source>
</evidence>
<feature type="chain" id="PRO_5002740206" description="Lipoprotein" evidence="2">
    <location>
        <begin position="24"/>
        <end position="217"/>
    </location>
</feature>
<gene>
    <name evidence="3" type="ordered locus">Cphy_0441</name>
</gene>
<name>A9KHG1_LACP7</name>
<dbReference type="HOGENOM" id="CLU_110162_0_0_9"/>
<dbReference type="AlphaFoldDB" id="A9KHG1"/>
<dbReference type="RefSeq" id="WP_012198472.1">
    <property type="nucleotide sequence ID" value="NC_010001.1"/>
</dbReference>
<evidence type="ECO:0000256" key="1">
    <source>
        <dbReference type="SAM" id="MobiDB-lite"/>
    </source>
</evidence>
<keyword evidence="4" id="KW-1185">Reference proteome</keyword>
<feature type="region of interest" description="Disordered" evidence="1">
    <location>
        <begin position="33"/>
        <end position="64"/>
    </location>
</feature>
<keyword evidence="2" id="KW-0732">Signal</keyword>
<dbReference type="KEGG" id="cpy:Cphy_0441"/>
<protein>
    <recommendedName>
        <fullName evidence="5">Lipoprotein</fullName>
    </recommendedName>
</protein>
<dbReference type="STRING" id="357809.Cphy_0441"/>
<feature type="signal peptide" evidence="2">
    <location>
        <begin position="1"/>
        <end position="23"/>
    </location>
</feature>
<accession>A9KHG1</accession>